<feature type="binding site" evidence="10 13">
    <location>
        <begin position="213"/>
        <end position="215"/>
    </location>
    <ligand>
        <name>FMN</name>
        <dbReference type="ChEBI" id="CHEBI:58210"/>
    </ligand>
</feature>
<dbReference type="GO" id="GO:0000049">
    <property type="term" value="F:tRNA binding"/>
    <property type="evidence" value="ECO:0007669"/>
    <property type="project" value="UniProtKB-UniRule"/>
</dbReference>
<keyword evidence="8 10" id="KW-0560">Oxidoreductase</keyword>
<feature type="binding site" evidence="10 13">
    <location>
        <begin position="19"/>
        <end position="21"/>
    </location>
    <ligand>
        <name>FMN</name>
        <dbReference type="ChEBI" id="CHEBI:58210"/>
    </ligand>
</feature>
<evidence type="ECO:0000256" key="4">
    <source>
        <dbReference type="ARBA" id="ARBA00022643"/>
    </source>
</evidence>
<comment type="caution">
    <text evidence="15">The sequence shown here is derived from an EMBL/GenBank/DDBJ whole genome shotgun (WGS) entry which is preliminary data.</text>
</comment>
<evidence type="ECO:0000256" key="10">
    <source>
        <dbReference type="HAMAP-Rule" id="MF_02041"/>
    </source>
</evidence>
<feature type="site" description="Interacts with tRNA; defines subfamily-specific binding signature" evidence="10">
    <location>
        <position position="185"/>
    </location>
</feature>
<evidence type="ECO:0000313" key="16">
    <source>
        <dbReference type="Proteomes" id="UP000613011"/>
    </source>
</evidence>
<feature type="site" description="Interacts with tRNA; defines subfamily-specific binding signature" evidence="10">
    <location>
        <position position="305"/>
    </location>
</feature>
<comment type="catalytic activity">
    <reaction evidence="10">
        <text>5,6-dihydrouridine(20a) in tRNA + NADP(+) = uridine(20a) in tRNA + NADPH + H(+)</text>
        <dbReference type="Rhea" id="RHEA:53344"/>
        <dbReference type="Rhea" id="RHEA-COMP:13535"/>
        <dbReference type="Rhea" id="RHEA-COMP:13536"/>
        <dbReference type="ChEBI" id="CHEBI:15378"/>
        <dbReference type="ChEBI" id="CHEBI:57783"/>
        <dbReference type="ChEBI" id="CHEBI:58349"/>
        <dbReference type="ChEBI" id="CHEBI:65315"/>
        <dbReference type="ChEBI" id="CHEBI:74443"/>
    </reaction>
</comment>
<feature type="domain" description="DUS-like FMN-binding" evidence="14">
    <location>
        <begin position="17"/>
        <end position="312"/>
    </location>
</feature>
<keyword evidence="7 10" id="KW-0694">RNA-binding</keyword>
<feature type="binding site" evidence="10 13">
    <location>
        <begin position="235"/>
        <end position="236"/>
    </location>
    <ligand>
        <name>FMN</name>
        <dbReference type="ChEBI" id="CHEBI:58210"/>
    </ligand>
</feature>
<dbReference type="PANTHER" id="PTHR42907">
    <property type="entry name" value="FMN-LINKED OXIDOREDUCTASES SUPERFAMILY PROTEIN"/>
    <property type="match status" value="1"/>
</dbReference>
<dbReference type="Pfam" id="PF01207">
    <property type="entry name" value="Dus"/>
    <property type="match status" value="1"/>
</dbReference>
<dbReference type="AlphaFoldDB" id="A0A936ZCN2"/>
<evidence type="ECO:0000256" key="8">
    <source>
        <dbReference type="ARBA" id="ARBA00023002"/>
    </source>
</evidence>
<evidence type="ECO:0000256" key="2">
    <source>
        <dbReference type="ARBA" id="ARBA00022555"/>
    </source>
</evidence>
<dbReference type="NCBIfam" id="NF008774">
    <property type="entry name" value="PRK11815.1"/>
    <property type="match status" value="1"/>
</dbReference>
<accession>A0A936ZCN2</accession>
<comment type="catalytic activity">
    <reaction evidence="10">
        <text>5,6-dihydrouridine(20) in tRNA + NADP(+) = uridine(20) in tRNA + NADPH + H(+)</text>
        <dbReference type="Rhea" id="RHEA:53336"/>
        <dbReference type="Rhea" id="RHEA-COMP:13533"/>
        <dbReference type="Rhea" id="RHEA-COMP:13534"/>
        <dbReference type="ChEBI" id="CHEBI:15378"/>
        <dbReference type="ChEBI" id="CHEBI:57783"/>
        <dbReference type="ChEBI" id="CHEBI:58349"/>
        <dbReference type="ChEBI" id="CHEBI:65315"/>
        <dbReference type="ChEBI" id="CHEBI:74443"/>
        <dbReference type="EC" id="1.3.1.91"/>
    </reaction>
</comment>
<evidence type="ECO:0000256" key="11">
    <source>
        <dbReference type="PIRNR" id="PIRNR006621"/>
    </source>
</evidence>
<dbReference type="SUPFAM" id="SSF51395">
    <property type="entry name" value="FMN-linked oxidoreductases"/>
    <property type="match status" value="1"/>
</dbReference>
<feature type="site" description="Interacts with tRNA" evidence="10">
    <location>
        <position position="188"/>
    </location>
</feature>
<comment type="catalytic activity">
    <reaction evidence="10">
        <text>5,6-dihydrouridine(20) in tRNA + NAD(+) = uridine(20) in tRNA + NADH + H(+)</text>
        <dbReference type="Rhea" id="RHEA:53340"/>
        <dbReference type="Rhea" id="RHEA-COMP:13533"/>
        <dbReference type="Rhea" id="RHEA-COMP:13534"/>
        <dbReference type="ChEBI" id="CHEBI:15378"/>
        <dbReference type="ChEBI" id="CHEBI:57540"/>
        <dbReference type="ChEBI" id="CHEBI:57945"/>
        <dbReference type="ChEBI" id="CHEBI:65315"/>
        <dbReference type="ChEBI" id="CHEBI:74443"/>
        <dbReference type="EC" id="1.3.1.91"/>
    </reaction>
</comment>
<comment type="cofactor">
    <cofactor evidence="1 10 11 13">
        <name>FMN</name>
        <dbReference type="ChEBI" id="CHEBI:58210"/>
    </cofactor>
</comment>
<feature type="active site" description="Proton donor" evidence="10 12">
    <location>
        <position position="102"/>
    </location>
</feature>
<dbReference type="InterPro" id="IPR035587">
    <property type="entry name" value="DUS-like_FMN-bd"/>
</dbReference>
<feature type="binding site" evidence="10 13">
    <location>
        <position position="173"/>
    </location>
    <ligand>
        <name>FMN</name>
        <dbReference type="ChEBI" id="CHEBI:58210"/>
    </ligand>
</feature>
<evidence type="ECO:0000256" key="5">
    <source>
        <dbReference type="ARBA" id="ARBA00022694"/>
    </source>
</evidence>
<keyword evidence="2 10" id="KW-0820">tRNA-binding</keyword>
<dbReference type="Proteomes" id="UP000613011">
    <property type="component" value="Unassembled WGS sequence"/>
</dbReference>
<dbReference type="PANTHER" id="PTHR42907:SF1">
    <property type="entry name" value="FMN-LINKED OXIDOREDUCTASES SUPERFAMILY PROTEIN"/>
    <property type="match status" value="1"/>
</dbReference>
<dbReference type="InterPro" id="IPR004653">
    <property type="entry name" value="DusA"/>
</dbReference>
<dbReference type="EC" id="1.3.1.91" evidence="10"/>
<evidence type="ECO:0000256" key="6">
    <source>
        <dbReference type="ARBA" id="ARBA00022857"/>
    </source>
</evidence>
<evidence type="ECO:0000256" key="12">
    <source>
        <dbReference type="PIRSR" id="PIRSR006621-1"/>
    </source>
</evidence>
<sequence length="336" mass="37978">MEQQRITPSFSSWRLSVAPMMDWTDRHCRYFHRLLTRRTLLYTEMVTTGALLYGDVPRHLDFNAEEHPVALQLGGSEPADLAHAARLGERWGYDEINLNCGCPSERVQRGAFGACLMAEPRLVADGVKAMVDAVSIPVTVKHRIGIDRTESYQFVRDFIGTVAEAGCGVFIVHARNAWLKGLSPKENREVPPLRYEVVHRLKREFPQLVIAINGGLRDDESVARELDALDGVMVGREAYHNPWWLASWDERFFGEAPVARTRHEVERQLVAYMEREAAERGTAWPSIARHMLGLYNGQPGARRWRQVWSDHRLKGLPASDVMERAHAAAFASAAVA</sequence>
<keyword evidence="5 10" id="KW-0819">tRNA processing</keyword>
<dbReference type="GO" id="GO:0050660">
    <property type="term" value="F:flavin adenine dinucleotide binding"/>
    <property type="evidence" value="ECO:0007669"/>
    <property type="project" value="InterPro"/>
</dbReference>
<evidence type="ECO:0000256" key="9">
    <source>
        <dbReference type="ARBA" id="ARBA00058013"/>
    </source>
</evidence>
<comment type="similarity">
    <text evidence="10">Belongs to the Dus family. DusA subfamily.</text>
</comment>
<evidence type="ECO:0000256" key="13">
    <source>
        <dbReference type="PIRSR" id="PIRSR006621-2"/>
    </source>
</evidence>
<comment type="function">
    <text evidence="9 10">Catalyzes the synthesis of 5,6-dihydrouridine (D), a modified base found in the D-loop of most tRNAs, via the reduction of the C5-C6 double bond in target uridines. Specifically modifies U20 and U20a in tRNAs.</text>
</comment>
<comment type="catalytic activity">
    <reaction evidence="10">
        <text>5,6-dihydrouridine(20a) in tRNA + NAD(+) = uridine(20a) in tRNA + NADH + H(+)</text>
        <dbReference type="Rhea" id="RHEA:53348"/>
        <dbReference type="Rhea" id="RHEA-COMP:13535"/>
        <dbReference type="Rhea" id="RHEA-COMP:13536"/>
        <dbReference type="ChEBI" id="CHEBI:15378"/>
        <dbReference type="ChEBI" id="CHEBI:57540"/>
        <dbReference type="ChEBI" id="CHEBI:57945"/>
        <dbReference type="ChEBI" id="CHEBI:65315"/>
        <dbReference type="ChEBI" id="CHEBI:74443"/>
    </reaction>
</comment>
<dbReference type="InterPro" id="IPR001269">
    <property type="entry name" value="DUS_fam"/>
</dbReference>
<evidence type="ECO:0000313" key="15">
    <source>
        <dbReference type="EMBL" id="MBL0419169.1"/>
    </source>
</evidence>
<dbReference type="EMBL" id="JAEQNA010000001">
    <property type="protein sequence ID" value="MBL0419169.1"/>
    <property type="molecule type" value="Genomic_DNA"/>
</dbReference>
<evidence type="ECO:0000256" key="3">
    <source>
        <dbReference type="ARBA" id="ARBA00022630"/>
    </source>
</evidence>
<feature type="site" description="Interacts with tRNA; defines subfamily-specific binding signature" evidence="10">
    <location>
        <position position="302"/>
    </location>
</feature>
<feature type="binding site" evidence="10 13">
    <location>
        <position position="141"/>
    </location>
    <ligand>
        <name>FMN</name>
        <dbReference type="ChEBI" id="CHEBI:58210"/>
    </ligand>
</feature>
<keyword evidence="3 10" id="KW-0285">Flavoprotein</keyword>
<dbReference type="HAMAP" id="MF_02041">
    <property type="entry name" value="DusA_subfam"/>
    <property type="match status" value="1"/>
</dbReference>
<protein>
    <recommendedName>
        <fullName evidence="10">tRNA-dihydrouridine(20/20a) synthase</fullName>
        <ecNumber evidence="10">1.3.1.91</ecNumber>
    </recommendedName>
    <alternativeName>
        <fullName evidence="10">U20-specific dihydrouridine synthase</fullName>
        <shortName evidence="10">U20-specific Dus</shortName>
    </alternativeName>
    <alternativeName>
        <fullName evidence="10">tRNA-dihydrouridine synthase A</fullName>
    </alternativeName>
</protein>
<keyword evidence="4 10" id="KW-0288">FMN</keyword>
<keyword evidence="16" id="KW-1185">Reference proteome</keyword>
<dbReference type="PIRSF" id="PIRSF006621">
    <property type="entry name" value="Dus"/>
    <property type="match status" value="1"/>
</dbReference>
<gene>
    <name evidence="10 15" type="primary">dusA</name>
    <name evidence="15" type="ORF">JI739_02305</name>
</gene>
<dbReference type="GO" id="GO:0102264">
    <property type="term" value="F:tRNA-dihydrouridine20 synthase activity"/>
    <property type="evidence" value="ECO:0007669"/>
    <property type="project" value="UniProtKB-EC"/>
</dbReference>
<dbReference type="Gene3D" id="1.20.120.1460">
    <property type="match status" value="1"/>
</dbReference>
<dbReference type="NCBIfam" id="TIGR00742">
    <property type="entry name" value="yjbN"/>
    <property type="match status" value="1"/>
</dbReference>
<keyword evidence="6 10" id="KW-0521">NADP</keyword>
<proteinExistence type="inferred from homology"/>
<dbReference type="RefSeq" id="WP_201682220.1">
    <property type="nucleotide sequence ID" value="NZ_JAEQNA010000001.1"/>
</dbReference>
<dbReference type="InterPro" id="IPR018517">
    <property type="entry name" value="tRNA_hU_synthase_CS"/>
</dbReference>
<name>A0A936ZCN2_9BURK</name>
<dbReference type="InterPro" id="IPR013785">
    <property type="entry name" value="Aldolase_TIM"/>
</dbReference>
<dbReference type="Gene3D" id="3.20.20.70">
    <property type="entry name" value="Aldolase class I"/>
    <property type="match status" value="1"/>
</dbReference>
<evidence type="ECO:0000259" key="14">
    <source>
        <dbReference type="Pfam" id="PF01207"/>
    </source>
</evidence>
<dbReference type="PROSITE" id="PS01136">
    <property type="entry name" value="UPF0034"/>
    <property type="match status" value="1"/>
</dbReference>
<dbReference type="GO" id="GO:0010181">
    <property type="term" value="F:FMN binding"/>
    <property type="evidence" value="ECO:0007669"/>
    <property type="project" value="UniProtKB-UniRule"/>
</dbReference>
<feature type="binding site" evidence="10 13">
    <location>
        <position position="72"/>
    </location>
    <ligand>
        <name>FMN</name>
        <dbReference type="ChEBI" id="CHEBI:58210"/>
    </ligand>
</feature>
<evidence type="ECO:0000256" key="1">
    <source>
        <dbReference type="ARBA" id="ARBA00001917"/>
    </source>
</evidence>
<comment type="similarity">
    <text evidence="11">Belongs to the dus family.</text>
</comment>
<dbReference type="FunFam" id="3.20.20.70:FF:000083">
    <property type="entry name" value="tRNA-dihydrouridine(20/20a) synthase"/>
    <property type="match status" value="1"/>
</dbReference>
<evidence type="ECO:0000256" key="7">
    <source>
        <dbReference type="ARBA" id="ARBA00022884"/>
    </source>
</evidence>
<dbReference type="CDD" id="cd02801">
    <property type="entry name" value="DUS_like_FMN"/>
    <property type="match status" value="1"/>
</dbReference>
<organism evidence="15 16">
    <name type="scientific">Ramlibacter aurantiacus</name>
    <dbReference type="NCBI Taxonomy" id="2801330"/>
    <lineage>
        <taxon>Bacteria</taxon>
        <taxon>Pseudomonadati</taxon>
        <taxon>Pseudomonadota</taxon>
        <taxon>Betaproteobacteria</taxon>
        <taxon>Burkholderiales</taxon>
        <taxon>Comamonadaceae</taxon>
        <taxon>Ramlibacter</taxon>
    </lineage>
</organism>
<feature type="site" description="Interacts with tRNA" evidence="10">
    <location>
        <position position="99"/>
    </location>
</feature>
<reference evidence="15" key="1">
    <citation type="submission" date="2021-01" db="EMBL/GenBank/DDBJ databases">
        <title>Ramlibacter sp. strain AW1 16S ribosomal RNA gene Genome sequencing and assembly.</title>
        <authorList>
            <person name="Kang M."/>
        </authorList>
    </citation>
    <scope>NUCLEOTIDE SEQUENCE</scope>
    <source>
        <strain evidence="15">AW1</strain>
    </source>
</reference>
<keyword evidence="13" id="KW-0547">Nucleotide-binding</keyword>